<dbReference type="KEGG" id="sgn:SGRA_3768"/>
<dbReference type="Pfam" id="PF12080">
    <property type="entry name" value="GldM_4th"/>
    <property type="match status" value="1"/>
</dbReference>
<evidence type="ECO:0000313" key="2">
    <source>
        <dbReference type="EMBL" id="AFC26484.1"/>
    </source>
</evidence>
<feature type="domain" description="Gliding motility-associated protein GldM C-terminal" evidence="1">
    <location>
        <begin position="104"/>
        <end position="194"/>
    </location>
</feature>
<protein>
    <submittedName>
        <fullName evidence="2">Gliding motility protein GldM</fullName>
    </submittedName>
</protein>
<dbReference type="HOGENOM" id="CLU_1309398_0_0_10"/>
<reference evidence="2 3" key="1">
    <citation type="journal article" date="2012" name="Stand. Genomic Sci.">
        <title>Complete genome sequencing and analysis of Saprospira grandis str. Lewin, a predatory marine bacterium.</title>
        <authorList>
            <person name="Saw J.H."/>
            <person name="Yuryev A."/>
            <person name="Kanbe M."/>
            <person name="Hou S."/>
            <person name="Young A.G."/>
            <person name="Aizawa S."/>
            <person name="Alam M."/>
        </authorList>
    </citation>
    <scope>NUCLEOTIDE SEQUENCE [LARGE SCALE GENOMIC DNA]</scope>
    <source>
        <strain evidence="2 3">Lewin</strain>
    </source>
</reference>
<proteinExistence type="predicted"/>
<dbReference type="EMBL" id="CP002831">
    <property type="protein sequence ID" value="AFC26484.1"/>
    <property type="molecule type" value="Genomic_DNA"/>
</dbReference>
<dbReference type="STRING" id="984262.SGRA_3768"/>
<organism evidence="2 3">
    <name type="scientific">Saprospira grandis (strain Lewin)</name>
    <dbReference type="NCBI Taxonomy" id="984262"/>
    <lineage>
        <taxon>Bacteria</taxon>
        <taxon>Pseudomonadati</taxon>
        <taxon>Bacteroidota</taxon>
        <taxon>Saprospiria</taxon>
        <taxon>Saprospirales</taxon>
        <taxon>Saprospiraceae</taxon>
        <taxon>Saprospira</taxon>
    </lineage>
</organism>
<dbReference type="OrthoDB" id="1490890at2"/>
<dbReference type="Proteomes" id="UP000007519">
    <property type="component" value="Chromosome"/>
</dbReference>
<evidence type="ECO:0000313" key="3">
    <source>
        <dbReference type="Proteomes" id="UP000007519"/>
    </source>
</evidence>
<evidence type="ECO:0000259" key="1">
    <source>
        <dbReference type="Pfam" id="PF12080"/>
    </source>
</evidence>
<keyword evidence="3" id="KW-1185">Reference proteome</keyword>
<dbReference type="InterPro" id="IPR022719">
    <property type="entry name" value="Motility-assoc_prot_GldM_C"/>
</dbReference>
<dbReference type="RefSeq" id="WP_015694071.1">
    <property type="nucleotide sequence ID" value="NC_016940.1"/>
</dbReference>
<accession>H6L8C0</accession>
<sequence>MKYIAIISLLFCLGSNRAILPTIELAQPILYKGLLNAVNISTANNEKVLFLEVGDSIFKTNPLGPTLFSLPKNLNKKIVEVRLFDTKEKTRLLTSKWFQIKDLPTPLAYISGARGKTLNVKQLPYLDKIDNSIKYWDTDVRGEIVEFEMLYWEDGKFFSLKSNGPEFTLAQRTKLKSLKARDFLFIRKIKIRMPDESFRRAGDLIYEVVF</sequence>
<gene>
    <name evidence="2" type="ordered locus">SGRA_3768</name>
</gene>
<dbReference type="AlphaFoldDB" id="H6L8C0"/>
<name>H6L8C0_SAPGL</name>